<comment type="caution">
    <text evidence="2">The sequence shown here is derived from an EMBL/GenBank/DDBJ whole genome shotgun (WGS) entry which is preliminary data.</text>
</comment>
<proteinExistence type="predicted"/>
<evidence type="ECO:0000313" key="2">
    <source>
        <dbReference type="EMBL" id="MDY7225016.1"/>
    </source>
</evidence>
<evidence type="ECO:0000256" key="1">
    <source>
        <dbReference type="SAM" id="SignalP"/>
    </source>
</evidence>
<name>A0ABU5GVG5_9BACT</name>
<protein>
    <submittedName>
        <fullName evidence="2">Uncharacterized protein</fullName>
    </submittedName>
</protein>
<dbReference type="RefSeq" id="WP_321543739.1">
    <property type="nucleotide sequence ID" value="NZ_JAXIVS010000001.1"/>
</dbReference>
<accession>A0ABU5GVG5</accession>
<organism evidence="2 3">
    <name type="scientific">Hyalangium rubrum</name>
    <dbReference type="NCBI Taxonomy" id="3103134"/>
    <lineage>
        <taxon>Bacteria</taxon>
        <taxon>Pseudomonadati</taxon>
        <taxon>Myxococcota</taxon>
        <taxon>Myxococcia</taxon>
        <taxon>Myxococcales</taxon>
        <taxon>Cystobacterineae</taxon>
        <taxon>Archangiaceae</taxon>
        <taxon>Hyalangium</taxon>
    </lineage>
</organism>
<dbReference type="Proteomes" id="UP001291309">
    <property type="component" value="Unassembled WGS sequence"/>
</dbReference>
<gene>
    <name evidence="2" type="ORF">SYV04_01425</name>
</gene>
<keyword evidence="3" id="KW-1185">Reference proteome</keyword>
<keyword evidence="1" id="KW-0732">Signal</keyword>
<feature type="signal peptide" evidence="1">
    <location>
        <begin position="1"/>
        <end position="22"/>
    </location>
</feature>
<dbReference type="EMBL" id="JAXIVS010000001">
    <property type="protein sequence ID" value="MDY7225016.1"/>
    <property type="molecule type" value="Genomic_DNA"/>
</dbReference>
<sequence length="115" mass="12624">MWRLLLLLSLLLGLLRPAVSHACSCADGPEVFPPEGTVPPNVTFLVGKLDSQKLLLLDTEGTQVPFRQETLGYRLVRLLPGSPLEEGKRYLLAIDVEQLRGRARGLHRADLGGRG</sequence>
<feature type="chain" id="PRO_5047259299" evidence="1">
    <location>
        <begin position="23"/>
        <end position="115"/>
    </location>
</feature>
<reference evidence="2 3" key="1">
    <citation type="submission" date="2023-12" db="EMBL/GenBank/DDBJ databases">
        <title>the genome sequence of Hyalangium sp. s54d21.</title>
        <authorList>
            <person name="Zhang X."/>
        </authorList>
    </citation>
    <scope>NUCLEOTIDE SEQUENCE [LARGE SCALE GENOMIC DNA]</scope>
    <source>
        <strain evidence="3">s54d21</strain>
    </source>
</reference>
<evidence type="ECO:0000313" key="3">
    <source>
        <dbReference type="Proteomes" id="UP001291309"/>
    </source>
</evidence>